<keyword evidence="1" id="KW-0489">Methyltransferase</keyword>
<dbReference type="RefSeq" id="WP_127765734.1">
    <property type="nucleotide sequence ID" value="NZ_SADE01000002.1"/>
</dbReference>
<protein>
    <submittedName>
        <fullName evidence="1">Class I SAM-dependent methyltransferase</fullName>
    </submittedName>
</protein>
<organism evidence="1 2">
    <name type="scientific">Hwanghaeella grinnelliae</name>
    <dbReference type="NCBI Taxonomy" id="2500179"/>
    <lineage>
        <taxon>Bacteria</taxon>
        <taxon>Pseudomonadati</taxon>
        <taxon>Pseudomonadota</taxon>
        <taxon>Alphaproteobacteria</taxon>
        <taxon>Rhodospirillales</taxon>
        <taxon>Rhodospirillaceae</taxon>
        <taxon>Hwanghaeella</taxon>
    </lineage>
</organism>
<evidence type="ECO:0000313" key="2">
    <source>
        <dbReference type="Proteomes" id="UP000287447"/>
    </source>
</evidence>
<dbReference type="OrthoDB" id="9795498at2"/>
<dbReference type="GO" id="GO:0008168">
    <property type="term" value="F:methyltransferase activity"/>
    <property type="evidence" value="ECO:0007669"/>
    <property type="project" value="UniProtKB-KW"/>
</dbReference>
<dbReference type="Pfam" id="PF13578">
    <property type="entry name" value="Methyltransf_24"/>
    <property type="match status" value="1"/>
</dbReference>
<keyword evidence="1" id="KW-0808">Transferase</keyword>
<comment type="caution">
    <text evidence="1">The sequence shown here is derived from an EMBL/GenBank/DDBJ whole genome shotgun (WGS) entry which is preliminary data.</text>
</comment>
<keyword evidence="2" id="KW-1185">Reference proteome</keyword>
<evidence type="ECO:0000313" key="1">
    <source>
        <dbReference type="EMBL" id="RVU36258.1"/>
    </source>
</evidence>
<gene>
    <name evidence="1" type="ORF">EOI86_13650</name>
</gene>
<dbReference type="EMBL" id="SADE01000002">
    <property type="protein sequence ID" value="RVU36258.1"/>
    <property type="molecule type" value="Genomic_DNA"/>
</dbReference>
<dbReference type="InterPro" id="IPR029063">
    <property type="entry name" value="SAM-dependent_MTases_sf"/>
</dbReference>
<dbReference type="Gene3D" id="3.40.50.150">
    <property type="entry name" value="Vaccinia Virus protein VP39"/>
    <property type="match status" value="1"/>
</dbReference>
<dbReference type="Proteomes" id="UP000287447">
    <property type="component" value="Unassembled WGS sequence"/>
</dbReference>
<dbReference type="GO" id="GO:0032259">
    <property type="term" value="P:methylation"/>
    <property type="evidence" value="ECO:0007669"/>
    <property type="project" value="UniProtKB-KW"/>
</dbReference>
<accession>A0A3S2Z8N4</accession>
<sequence length="292" mass="31947">MSVVPVFSRIALRRLKLGLETVLGIRKQGFFIPYRYAGTIEPADEARPAYSRLEKTFLGAEPDFRELLDAMAGLCGDLDAIGEDGPPEPRWRQDWFPGLDAAAAYAMVRTRKPSRILEIGSGHSTRFLARAVRDGGLNTQITAIDPAPRADLSRLQGINLILSVVQDADPAIFATLRPGDILSIDSSHILMPGTDVDMFLSEVVPGLPAGVLLHIHDIFLPWPYPAAWEWRGYNEQQGVAALIGSGGWTLLWSSAYARRRLLPGMPDHPAKALPVPSGAHESSLWIEKKAPA</sequence>
<reference evidence="2" key="1">
    <citation type="submission" date="2019-01" db="EMBL/GenBank/DDBJ databases">
        <title>Gri0909 isolated from a small marine red alga.</title>
        <authorList>
            <person name="Kim J."/>
            <person name="Jeong S.E."/>
            <person name="Jeon C.O."/>
        </authorList>
    </citation>
    <scope>NUCLEOTIDE SEQUENCE [LARGE SCALE GENOMIC DNA]</scope>
    <source>
        <strain evidence="2">Gri0909</strain>
    </source>
</reference>
<name>A0A3S2Z8N4_9PROT</name>
<dbReference type="SUPFAM" id="SSF53335">
    <property type="entry name" value="S-adenosyl-L-methionine-dependent methyltransferases"/>
    <property type="match status" value="1"/>
</dbReference>
<proteinExistence type="predicted"/>
<dbReference type="AlphaFoldDB" id="A0A3S2Z8N4"/>